<organism evidence="3 4">
    <name type="scientific">Myroides phaeus</name>
    <dbReference type="NCBI Taxonomy" id="702745"/>
    <lineage>
        <taxon>Bacteria</taxon>
        <taxon>Pseudomonadati</taxon>
        <taxon>Bacteroidota</taxon>
        <taxon>Flavobacteriia</taxon>
        <taxon>Flavobacteriales</taxon>
        <taxon>Flavobacteriaceae</taxon>
        <taxon>Myroides</taxon>
    </lineage>
</organism>
<evidence type="ECO:0000313" key="3">
    <source>
        <dbReference type="EMBL" id="SDH40574.1"/>
    </source>
</evidence>
<reference evidence="4" key="1">
    <citation type="submission" date="2016-10" db="EMBL/GenBank/DDBJ databases">
        <authorList>
            <person name="Varghese N."/>
            <person name="Submissions S."/>
        </authorList>
    </citation>
    <scope>NUCLEOTIDE SEQUENCE [LARGE SCALE GENOMIC DNA]</scope>
    <source>
        <strain evidence="4">DSM 23313</strain>
    </source>
</reference>
<keyword evidence="2" id="KW-0732">Signal</keyword>
<name>A0A1G8C5B8_9FLAO</name>
<keyword evidence="4" id="KW-1185">Reference proteome</keyword>
<dbReference type="PROSITE" id="PS51257">
    <property type="entry name" value="PROKAR_LIPOPROTEIN"/>
    <property type="match status" value="1"/>
</dbReference>
<evidence type="ECO:0008006" key="5">
    <source>
        <dbReference type="Google" id="ProtNLM"/>
    </source>
</evidence>
<feature type="chain" id="PRO_5017340748" description="Lipoprotein" evidence="2">
    <location>
        <begin position="20"/>
        <end position="125"/>
    </location>
</feature>
<feature type="compositionally biased region" description="Low complexity" evidence="1">
    <location>
        <begin position="114"/>
        <end position="125"/>
    </location>
</feature>
<dbReference type="STRING" id="702745.SAMN05421818_103133"/>
<gene>
    <name evidence="3" type="ORF">SAMN05421818_103133</name>
</gene>
<feature type="region of interest" description="Disordered" evidence="1">
    <location>
        <begin position="92"/>
        <end position="125"/>
    </location>
</feature>
<sequence length="125" mass="13403">MRRKSSKAVSLVLITATLAACSKPQENQEQKQRVYMRADSSAPYTEVTDQYQQQRSGGMGMGSAFLWYMAFRPMMGGGMGYTSQGIAPQSNVGNNTHKANAYAKTQSARGGFGKTATAKNSSASS</sequence>
<evidence type="ECO:0000313" key="4">
    <source>
        <dbReference type="Proteomes" id="UP000243588"/>
    </source>
</evidence>
<dbReference type="OrthoDB" id="1445370at2"/>
<evidence type="ECO:0000256" key="2">
    <source>
        <dbReference type="SAM" id="SignalP"/>
    </source>
</evidence>
<dbReference type="RefSeq" id="WP_090405754.1">
    <property type="nucleotide sequence ID" value="NZ_CP047050.1"/>
</dbReference>
<proteinExistence type="predicted"/>
<dbReference type="EMBL" id="FNDQ01000003">
    <property type="protein sequence ID" value="SDH40574.1"/>
    <property type="molecule type" value="Genomic_DNA"/>
</dbReference>
<dbReference type="Proteomes" id="UP000243588">
    <property type="component" value="Unassembled WGS sequence"/>
</dbReference>
<evidence type="ECO:0000256" key="1">
    <source>
        <dbReference type="SAM" id="MobiDB-lite"/>
    </source>
</evidence>
<feature type="compositionally biased region" description="Polar residues" evidence="1">
    <location>
        <begin position="92"/>
        <end position="108"/>
    </location>
</feature>
<protein>
    <recommendedName>
        <fullName evidence="5">Lipoprotein</fullName>
    </recommendedName>
</protein>
<feature type="signal peptide" evidence="2">
    <location>
        <begin position="1"/>
        <end position="19"/>
    </location>
</feature>
<accession>A0A1G8C5B8</accession>
<dbReference type="AlphaFoldDB" id="A0A1G8C5B8"/>
<feature type="region of interest" description="Disordered" evidence="1">
    <location>
        <begin position="22"/>
        <end position="51"/>
    </location>
</feature>